<dbReference type="Gene3D" id="3.40.630.30">
    <property type="match status" value="1"/>
</dbReference>
<proteinExistence type="predicted"/>
<dbReference type="InterPro" id="IPR000182">
    <property type="entry name" value="GNAT_dom"/>
</dbReference>
<accession>A0ABP5QPI2</accession>
<sequence length="187" mass="21278">MINDHALNDKPTVIGERVRLVPLGPQHAEPFWQATLDPENRRLTGTRREFTLDFVRDWCADRATQPGRLDLAIEDRTTGDYLGELALIDVDHDSESAAFRIALSPGLAGRGYGTEAARLLLGYAFDQVRLHRVQLEVYSFNLRAIRAYQKAGFVLEGHLRDAHMWEGRRYDVFCMAALRGEWRAPAQ</sequence>
<comment type="caution">
    <text evidence="2">The sequence shown here is derived from an EMBL/GenBank/DDBJ whole genome shotgun (WGS) entry which is preliminary data.</text>
</comment>
<organism evidence="2 3">
    <name type="scientific">Kitasatospora cystarginea</name>
    <dbReference type="NCBI Taxonomy" id="58350"/>
    <lineage>
        <taxon>Bacteria</taxon>
        <taxon>Bacillati</taxon>
        <taxon>Actinomycetota</taxon>
        <taxon>Actinomycetes</taxon>
        <taxon>Kitasatosporales</taxon>
        <taxon>Streptomycetaceae</taxon>
        <taxon>Kitasatospora</taxon>
    </lineage>
</organism>
<dbReference type="SUPFAM" id="SSF55729">
    <property type="entry name" value="Acyl-CoA N-acyltransferases (Nat)"/>
    <property type="match status" value="1"/>
</dbReference>
<evidence type="ECO:0000259" key="1">
    <source>
        <dbReference type="PROSITE" id="PS51186"/>
    </source>
</evidence>
<evidence type="ECO:0000313" key="2">
    <source>
        <dbReference type="EMBL" id="GAA2241651.1"/>
    </source>
</evidence>
<dbReference type="InterPro" id="IPR051908">
    <property type="entry name" value="Ribosomal_N-acetyltransferase"/>
</dbReference>
<reference evidence="3" key="1">
    <citation type="journal article" date="2019" name="Int. J. Syst. Evol. Microbiol.">
        <title>The Global Catalogue of Microorganisms (GCM) 10K type strain sequencing project: providing services to taxonomists for standard genome sequencing and annotation.</title>
        <authorList>
            <consortium name="The Broad Institute Genomics Platform"/>
            <consortium name="The Broad Institute Genome Sequencing Center for Infectious Disease"/>
            <person name="Wu L."/>
            <person name="Ma J."/>
        </authorList>
    </citation>
    <scope>NUCLEOTIDE SEQUENCE [LARGE SCALE GENOMIC DNA]</scope>
    <source>
        <strain evidence="3">JCM 7356</strain>
    </source>
</reference>
<gene>
    <name evidence="2" type="ORF">GCM10010430_24010</name>
</gene>
<dbReference type="RefSeq" id="WP_344636292.1">
    <property type="nucleotide sequence ID" value="NZ_BAAATR010000008.1"/>
</dbReference>
<evidence type="ECO:0000313" key="3">
    <source>
        <dbReference type="Proteomes" id="UP001500305"/>
    </source>
</evidence>
<dbReference type="PANTHER" id="PTHR43441">
    <property type="entry name" value="RIBOSOMAL-PROTEIN-SERINE ACETYLTRANSFERASE"/>
    <property type="match status" value="1"/>
</dbReference>
<dbReference type="InterPro" id="IPR016181">
    <property type="entry name" value="Acyl_CoA_acyltransferase"/>
</dbReference>
<dbReference type="PANTHER" id="PTHR43441:SF2">
    <property type="entry name" value="FAMILY ACETYLTRANSFERASE, PUTATIVE (AFU_ORTHOLOGUE AFUA_7G00850)-RELATED"/>
    <property type="match status" value="1"/>
</dbReference>
<name>A0ABP5QPI2_9ACTN</name>
<protein>
    <submittedName>
        <fullName evidence="2">GNAT family protein</fullName>
    </submittedName>
</protein>
<dbReference type="PROSITE" id="PS51186">
    <property type="entry name" value="GNAT"/>
    <property type="match status" value="1"/>
</dbReference>
<dbReference type="Proteomes" id="UP001500305">
    <property type="component" value="Unassembled WGS sequence"/>
</dbReference>
<feature type="domain" description="N-acetyltransferase" evidence="1">
    <location>
        <begin position="18"/>
        <end position="180"/>
    </location>
</feature>
<dbReference type="EMBL" id="BAAATR010000008">
    <property type="protein sequence ID" value="GAA2241651.1"/>
    <property type="molecule type" value="Genomic_DNA"/>
</dbReference>
<keyword evidence="3" id="KW-1185">Reference proteome</keyword>
<dbReference type="Pfam" id="PF13302">
    <property type="entry name" value="Acetyltransf_3"/>
    <property type="match status" value="1"/>
</dbReference>